<feature type="domain" description="Response regulatory" evidence="7">
    <location>
        <begin position="6"/>
        <end position="121"/>
    </location>
</feature>
<dbReference type="EMBL" id="JBHUGZ010000002">
    <property type="protein sequence ID" value="MFD1981988.1"/>
    <property type="molecule type" value="Genomic_DNA"/>
</dbReference>
<dbReference type="PANTHER" id="PTHR43214">
    <property type="entry name" value="TWO-COMPONENT RESPONSE REGULATOR"/>
    <property type="match status" value="1"/>
</dbReference>
<evidence type="ECO:0000259" key="6">
    <source>
        <dbReference type="PROSITE" id="PS50043"/>
    </source>
</evidence>
<gene>
    <name evidence="8" type="ORF">ACFSOZ_04710</name>
</gene>
<evidence type="ECO:0000313" key="8">
    <source>
        <dbReference type="EMBL" id="MFD1981988.1"/>
    </source>
</evidence>
<evidence type="ECO:0000259" key="7">
    <source>
        <dbReference type="PROSITE" id="PS50110"/>
    </source>
</evidence>
<evidence type="ECO:0000256" key="5">
    <source>
        <dbReference type="PROSITE-ProRule" id="PRU00169"/>
    </source>
</evidence>
<keyword evidence="1 5" id="KW-0597">Phosphoprotein</keyword>
<dbReference type="SMART" id="SM00421">
    <property type="entry name" value="HTH_LUXR"/>
    <property type="match status" value="1"/>
</dbReference>
<keyword evidence="4" id="KW-0804">Transcription</keyword>
<dbReference type="Pfam" id="PF00196">
    <property type="entry name" value="GerE"/>
    <property type="match status" value="1"/>
</dbReference>
<keyword evidence="3" id="KW-0238">DNA-binding</keyword>
<dbReference type="Gene3D" id="3.40.50.2300">
    <property type="match status" value="1"/>
</dbReference>
<feature type="domain" description="HTH luxR-type" evidence="6">
    <location>
        <begin position="148"/>
        <end position="213"/>
    </location>
</feature>
<evidence type="ECO:0000256" key="2">
    <source>
        <dbReference type="ARBA" id="ARBA00023015"/>
    </source>
</evidence>
<dbReference type="InterPro" id="IPR058245">
    <property type="entry name" value="NreC/VraR/RcsB-like_REC"/>
</dbReference>
<keyword evidence="2" id="KW-0805">Transcription regulation</keyword>
<dbReference type="Pfam" id="PF00072">
    <property type="entry name" value="Response_reg"/>
    <property type="match status" value="1"/>
</dbReference>
<dbReference type="PANTHER" id="PTHR43214:SF41">
    <property type="entry name" value="NITRATE_NITRITE RESPONSE REGULATOR PROTEIN NARP"/>
    <property type="match status" value="1"/>
</dbReference>
<dbReference type="InterPro" id="IPR039420">
    <property type="entry name" value="WalR-like"/>
</dbReference>
<keyword evidence="9" id="KW-1185">Reference proteome</keyword>
<dbReference type="Proteomes" id="UP001597405">
    <property type="component" value="Unassembled WGS sequence"/>
</dbReference>
<protein>
    <submittedName>
        <fullName evidence="8">Response regulator</fullName>
    </submittedName>
</protein>
<proteinExistence type="predicted"/>
<dbReference type="PROSITE" id="PS50110">
    <property type="entry name" value="RESPONSE_REGULATORY"/>
    <property type="match status" value="1"/>
</dbReference>
<dbReference type="InterPro" id="IPR011006">
    <property type="entry name" value="CheY-like_superfamily"/>
</dbReference>
<dbReference type="SUPFAM" id="SSF52172">
    <property type="entry name" value="CheY-like"/>
    <property type="match status" value="1"/>
</dbReference>
<name>A0ABW4U630_9HYPH</name>
<dbReference type="CDD" id="cd06170">
    <property type="entry name" value="LuxR_C_like"/>
    <property type="match status" value="1"/>
</dbReference>
<dbReference type="RefSeq" id="WP_379094199.1">
    <property type="nucleotide sequence ID" value="NZ_JBHUGZ010000002.1"/>
</dbReference>
<feature type="modified residue" description="4-aspartylphosphate" evidence="5">
    <location>
        <position position="57"/>
    </location>
</feature>
<dbReference type="CDD" id="cd17535">
    <property type="entry name" value="REC_NarL-like"/>
    <property type="match status" value="1"/>
</dbReference>
<evidence type="ECO:0000256" key="4">
    <source>
        <dbReference type="ARBA" id="ARBA00023163"/>
    </source>
</evidence>
<reference evidence="9" key="1">
    <citation type="journal article" date="2019" name="Int. J. Syst. Evol. Microbiol.">
        <title>The Global Catalogue of Microorganisms (GCM) 10K type strain sequencing project: providing services to taxonomists for standard genome sequencing and annotation.</title>
        <authorList>
            <consortium name="The Broad Institute Genomics Platform"/>
            <consortium name="The Broad Institute Genome Sequencing Center for Infectious Disease"/>
            <person name="Wu L."/>
            <person name="Ma J."/>
        </authorList>
    </citation>
    <scope>NUCLEOTIDE SEQUENCE [LARGE SCALE GENOMIC DNA]</scope>
    <source>
        <strain evidence="9">CGMCC 1.16225</strain>
    </source>
</reference>
<dbReference type="InterPro" id="IPR001789">
    <property type="entry name" value="Sig_transdc_resp-reg_receiver"/>
</dbReference>
<evidence type="ECO:0000256" key="1">
    <source>
        <dbReference type="ARBA" id="ARBA00022553"/>
    </source>
</evidence>
<dbReference type="InterPro" id="IPR000792">
    <property type="entry name" value="Tscrpt_reg_LuxR_C"/>
</dbReference>
<accession>A0ABW4U630</accession>
<evidence type="ECO:0000256" key="3">
    <source>
        <dbReference type="ARBA" id="ARBA00023125"/>
    </source>
</evidence>
<dbReference type="InterPro" id="IPR016032">
    <property type="entry name" value="Sig_transdc_resp-reg_C-effctor"/>
</dbReference>
<evidence type="ECO:0000313" key="9">
    <source>
        <dbReference type="Proteomes" id="UP001597405"/>
    </source>
</evidence>
<sequence>MIGAIRIAIVDDHPLFREGVTRSLAEIGGFEMVGEGATAQDAERIVSTIRPDILLLDISMPGGGLAAVATILDGHPAQKIVMLTVSEANADVTRALNAGVRGYVLKGIGSRALADILHNVAAGESYLSPTLSARLLSDLQSLQPTNGIEDRLRQLTERQAEILRLVAEGLSNKEVALRLELQEKTVKHHMTGVLSKLNVRNRTEAALMMREARDRDRNHS</sequence>
<organism evidence="8 9">
    <name type="scientific">Mesorhizobium newzealandense</name>
    <dbReference type="NCBI Taxonomy" id="1300302"/>
    <lineage>
        <taxon>Bacteria</taxon>
        <taxon>Pseudomonadati</taxon>
        <taxon>Pseudomonadota</taxon>
        <taxon>Alphaproteobacteria</taxon>
        <taxon>Hyphomicrobiales</taxon>
        <taxon>Phyllobacteriaceae</taxon>
        <taxon>Mesorhizobium</taxon>
    </lineage>
</organism>
<dbReference type="SMART" id="SM00448">
    <property type="entry name" value="REC"/>
    <property type="match status" value="1"/>
</dbReference>
<dbReference type="PRINTS" id="PR00038">
    <property type="entry name" value="HTHLUXR"/>
</dbReference>
<dbReference type="SUPFAM" id="SSF46894">
    <property type="entry name" value="C-terminal effector domain of the bipartite response regulators"/>
    <property type="match status" value="1"/>
</dbReference>
<comment type="caution">
    <text evidence="8">The sequence shown here is derived from an EMBL/GenBank/DDBJ whole genome shotgun (WGS) entry which is preliminary data.</text>
</comment>
<dbReference type="PROSITE" id="PS50043">
    <property type="entry name" value="HTH_LUXR_2"/>
    <property type="match status" value="1"/>
</dbReference>